<proteinExistence type="predicted"/>
<dbReference type="Proteomes" id="UP001165293">
    <property type="component" value="Unassembled WGS sequence"/>
</dbReference>
<protein>
    <recommendedName>
        <fullName evidence="3">Lipoprotein</fullName>
    </recommendedName>
</protein>
<gene>
    <name evidence="1" type="ORF">LK996_04295</name>
</gene>
<dbReference type="RefSeq" id="WP_230525909.1">
    <property type="nucleotide sequence ID" value="NZ_JAJGAK010000001.1"/>
</dbReference>
<evidence type="ECO:0000313" key="1">
    <source>
        <dbReference type="EMBL" id="MCC8362294.1"/>
    </source>
</evidence>
<evidence type="ECO:0008006" key="3">
    <source>
        <dbReference type="Google" id="ProtNLM"/>
    </source>
</evidence>
<name>A0ABS8JFB7_9GAMM</name>
<reference evidence="1" key="1">
    <citation type="submission" date="2021-10" db="EMBL/GenBank/DDBJ databases">
        <authorList>
            <person name="Lyu M."/>
            <person name="Wang X."/>
            <person name="Meng X."/>
            <person name="Xu K."/>
        </authorList>
    </citation>
    <scope>NUCLEOTIDE SEQUENCE</scope>
    <source>
        <strain evidence="1">A6</strain>
    </source>
</reference>
<evidence type="ECO:0000313" key="2">
    <source>
        <dbReference type="Proteomes" id="UP001165293"/>
    </source>
</evidence>
<dbReference type="EMBL" id="JAJGAK010000001">
    <property type="protein sequence ID" value="MCC8362294.1"/>
    <property type="molecule type" value="Genomic_DNA"/>
</dbReference>
<sequence>MLTQRTSPTPADRPALRGFPHVFLLLLLAVATLPGCMSTQVRHGEDATGKPVVVRGSVVLVEPDIELYAVGAGGMNEPRKAWTESARRNFPEAARQKLETAGFTLKPDFFLPKDVGPEDKLRQLYLLNQAVSISILNYGREGALRNKHGRFDWTLGPGVQALHEATGADYALFTYVRDSYTSGGRAAMRVIGFLLLGGDIGGGVQMGLASLVDLRTGQVVWHNLLLDQTGDLRDPQGAQETAGDLLKGIQR</sequence>
<organism evidence="1 2">
    <name type="scientific">Noviluteimonas lactosilytica</name>
    <dbReference type="NCBI Taxonomy" id="2888523"/>
    <lineage>
        <taxon>Bacteria</taxon>
        <taxon>Pseudomonadati</taxon>
        <taxon>Pseudomonadota</taxon>
        <taxon>Gammaproteobacteria</taxon>
        <taxon>Lysobacterales</taxon>
        <taxon>Lysobacteraceae</taxon>
        <taxon>Noviluteimonas</taxon>
    </lineage>
</organism>
<accession>A0ABS8JFB7</accession>
<keyword evidence="2" id="KW-1185">Reference proteome</keyword>
<comment type="caution">
    <text evidence="1">The sequence shown here is derived from an EMBL/GenBank/DDBJ whole genome shotgun (WGS) entry which is preliminary data.</text>
</comment>